<sequence>MTAKLLPVAFLIGICTTACNGPAQEIRAVILADDTIIPPTDTMITNHDTIHTARVASWKKFEQYKGQFAEEVALLDQEPLKSRLNRLLGKNRKTFLERFKVCPPIEVENNVLFNEGHAAAADNPYEAALAIDMDRDIIYAGYSFHKNVVVYAEKKDTSYPEQFKHWINH</sequence>
<dbReference type="EMBL" id="JACVFC010000002">
    <property type="protein sequence ID" value="MBC9931968.1"/>
    <property type="molecule type" value="Genomic_DNA"/>
</dbReference>
<name>A0ABR7TPR1_9BACT</name>
<gene>
    <name evidence="2" type="ORF">ICL07_16400</name>
</gene>
<evidence type="ECO:0000313" key="2">
    <source>
        <dbReference type="EMBL" id="MBC9931968.1"/>
    </source>
</evidence>
<keyword evidence="3" id="KW-1185">Reference proteome</keyword>
<proteinExistence type="predicted"/>
<keyword evidence="1" id="KW-0732">Signal</keyword>
<feature type="chain" id="PRO_5047366289" evidence="1">
    <location>
        <begin position="21"/>
        <end position="169"/>
    </location>
</feature>
<organism evidence="2 3">
    <name type="scientific">Chitinophaga qingshengii</name>
    <dbReference type="NCBI Taxonomy" id="1569794"/>
    <lineage>
        <taxon>Bacteria</taxon>
        <taxon>Pseudomonadati</taxon>
        <taxon>Bacteroidota</taxon>
        <taxon>Chitinophagia</taxon>
        <taxon>Chitinophagales</taxon>
        <taxon>Chitinophagaceae</taxon>
        <taxon>Chitinophaga</taxon>
    </lineage>
</organism>
<feature type="signal peptide" evidence="1">
    <location>
        <begin position="1"/>
        <end position="20"/>
    </location>
</feature>
<evidence type="ECO:0000256" key="1">
    <source>
        <dbReference type="SAM" id="SignalP"/>
    </source>
</evidence>
<dbReference type="RefSeq" id="WP_188089106.1">
    <property type="nucleotide sequence ID" value="NZ_JACVFC010000002.1"/>
</dbReference>
<reference evidence="2 3" key="1">
    <citation type="submission" date="2020-09" db="EMBL/GenBank/DDBJ databases">
        <title>Genome sequences of type strains of Chitinophaga qingshengii and Chitinophaga varians.</title>
        <authorList>
            <person name="Kittiwongwattana C."/>
        </authorList>
    </citation>
    <scope>NUCLEOTIDE SEQUENCE [LARGE SCALE GENOMIC DNA]</scope>
    <source>
        <strain evidence="2 3">JCM 30026</strain>
    </source>
</reference>
<accession>A0ABR7TPR1</accession>
<protein>
    <submittedName>
        <fullName evidence="2">Uncharacterized protein</fullName>
    </submittedName>
</protein>
<dbReference type="Proteomes" id="UP000659124">
    <property type="component" value="Unassembled WGS sequence"/>
</dbReference>
<evidence type="ECO:0000313" key="3">
    <source>
        <dbReference type="Proteomes" id="UP000659124"/>
    </source>
</evidence>
<comment type="caution">
    <text evidence="2">The sequence shown here is derived from an EMBL/GenBank/DDBJ whole genome shotgun (WGS) entry which is preliminary data.</text>
</comment>